<dbReference type="GO" id="GO:0005886">
    <property type="term" value="C:plasma membrane"/>
    <property type="evidence" value="ECO:0007669"/>
    <property type="project" value="InterPro"/>
</dbReference>
<evidence type="ECO:0000256" key="2">
    <source>
        <dbReference type="ARBA" id="ARBA00022475"/>
    </source>
</evidence>
<gene>
    <name evidence="8" type="primary">lgt</name>
    <name evidence="8" type="ORF">KSF_037600</name>
</gene>
<evidence type="ECO:0000256" key="4">
    <source>
        <dbReference type="ARBA" id="ARBA00022692"/>
    </source>
</evidence>
<evidence type="ECO:0000256" key="5">
    <source>
        <dbReference type="ARBA" id="ARBA00022989"/>
    </source>
</evidence>
<keyword evidence="9" id="KW-1185">Reference proteome</keyword>
<dbReference type="PANTHER" id="PTHR30589:SF0">
    <property type="entry name" value="PHOSPHATIDYLGLYCEROL--PROLIPOPROTEIN DIACYLGLYCERYL TRANSFERASE"/>
    <property type="match status" value="1"/>
</dbReference>
<organism evidence="8 9">
    <name type="scientific">Reticulibacter mediterranei</name>
    <dbReference type="NCBI Taxonomy" id="2778369"/>
    <lineage>
        <taxon>Bacteria</taxon>
        <taxon>Bacillati</taxon>
        <taxon>Chloroflexota</taxon>
        <taxon>Ktedonobacteria</taxon>
        <taxon>Ktedonobacterales</taxon>
        <taxon>Reticulibacteraceae</taxon>
        <taxon>Reticulibacter</taxon>
    </lineage>
</organism>
<evidence type="ECO:0000256" key="7">
    <source>
        <dbReference type="SAM" id="Phobius"/>
    </source>
</evidence>
<reference evidence="8" key="1">
    <citation type="submission" date="2020-10" db="EMBL/GenBank/DDBJ databases">
        <title>Taxonomic study of unclassified bacteria belonging to the class Ktedonobacteria.</title>
        <authorList>
            <person name="Yabe S."/>
            <person name="Wang C.M."/>
            <person name="Zheng Y."/>
            <person name="Sakai Y."/>
            <person name="Cavaletti L."/>
            <person name="Monciardini P."/>
            <person name="Donadio S."/>
        </authorList>
    </citation>
    <scope>NUCLEOTIDE SEQUENCE</scope>
    <source>
        <strain evidence="8">ID150040</strain>
    </source>
</reference>
<keyword evidence="2" id="KW-1003">Cell membrane</keyword>
<keyword evidence="5 7" id="KW-1133">Transmembrane helix</keyword>
<evidence type="ECO:0000256" key="1">
    <source>
        <dbReference type="ARBA" id="ARBA00007150"/>
    </source>
</evidence>
<dbReference type="GO" id="GO:0042158">
    <property type="term" value="P:lipoprotein biosynthetic process"/>
    <property type="evidence" value="ECO:0007669"/>
    <property type="project" value="InterPro"/>
</dbReference>
<accession>A0A8J3N182</accession>
<evidence type="ECO:0000313" key="9">
    <source>
        <dbReference type="Proteomes" id="UP000597444"/>
    </source>
</evidence>
<keyword evidence="6 7" id="KW-0472">Membrane</keyword>
<feature type="transmembrane region" description="Helical" evidence="7">
    <location>
        <begin position="208"/>
        <end position="231"/>
    </location>
</feature>
<evidence type="ECO:0000313" key="8">
    <source>
        <dbReference type="EMBL" id="GHO93712.1"/>
    </source>
</evidence>
<dbReference type="EMBL" id="BNJK01000001">
    <property type="protein sequence ID" value="GHO93712.1"/>
    <property type="molecule type" value="Genomic_DNA"/>
</dbReference>
<dbReference type="PANTHER" id="PTHR30589">
    <property type="entry name" value="PROLIPOPROTEIN DIACYLGLYCERYL TRANSFERASE"/>
    <property type="match status" value="1"/>
</dbReference>
<evidence type="ECO:0000256" key="6">
    <source>
        <dbReference type="ARBA" id="ARBA00023136"/>
    </source>
</evidence>
<proteinExistence type="inferred from homology"/>
<sequence>MYPWLRLGPYVISTYSLMFLCAYIIGGSLTYYEAKRQHRATEAILRVALGALAGGTIGAKVSMFIFLGPENFIKDLPYLWYSGQAWTGAFFGGYLGVLLVKRFTHINYATGDIFAPALPLAQAIGRLGNLLGGDPFGLPSSLPWAIMQQGVRRQPSALYEMILDLVLFAIIWRLRDKMPRSGDLFKLYVVGYCSFRFLVDFTRADPRVLLGFTLVQVLYAISIAGFSYSLWRSFREARAMKRVPEGAETVSL</sequence>
<dbReference type="AlphaFoldDB" id="A0A8J3N182"/>
<name>A0A8J3N182_9CHLR</name>
<dbReference type="InterPro" id="IPR001640">
    <property type="entry name" value="Lgt"/>
</dbReference>
<protein>
    <submittedName>
        <fullName evidence="8">Diacylglyceryl transferase</fullName>
    </submittedName>
</protein>
<keyword evidence="4 7" id="KW-0812">Transmembrane</keyword>
<feature type="transmembrane region" description="Helical" evidence="7">
    <location>
        <begin position="12"/>
        <end position="32"/>
    </location>
</feature>
<feature type="transmembrane region" description="Helical" evidence="7">
    <location>
        <begin position="44"/>
        <end position="66"/>
    </location>
</feature>
<feature type="transmembrane region" description="Helical" evidence="7">
    <location>
        <begin position="78"/>
        <end position="100"/>
    </location>
</feature>
<comment type="caution">
    <text evidence="8">The sequence shown here is derived from an EMBL/GenBank/DDBJ whole genome shotgun (WGS) entry which is preliminary data.</text>
</comment>
<dbReference type="Proteomes" id="UP000597444">
    <property type="component" value="Unassembled WGS sequence"/>
</dbReference>
<feature type="transmembrane region" description="Helical" evidence="7">
    <location>
        <begin position="157"/>
        <end position="174"/>
    </location>
</feature>
<evidence type="ECO:0000256" key="3">
    <source>
        <dbReference type="ARBA" id="ARBA00022679"/>
    </source>
</evidence>
<dbReference type="Pfam" id="PF01790">
    <property type="entry name" value="LGT"/>
    <property type="match status" value="1"/>
</dbReference>
<keyword evidence="3 8" id="KW-0808">Transferase</keyword>
<dbReference type="GO" id="GO:0008961">
    <property type="term" value="F:phosphatidylglycerol-prolipoprotein diacylglyceryl transferase activity"/>
    <property type="evidence" value="ECO:0007669"/>
    <property type="project" value="InterPro"/>
</dbReference>
<comment type="similarity">
    <text evidence="1">Belongs to the Lgt family.</text>
</comment>
<dbReference type="RefSeq" id="WP_220204484.1">
    <property type="nucleotide sequence ID" value="NZ_BNJK01000001.1"/>
</dbReference>